<dbReference type="OrthoDB" id="4207724at2759"/>
<feature type="compositionally biased region" description="Polar residues" evidence="1">
    <location>
        <begin position="154"/>
        <end position="165"/>
    </location>
</feature>
<reference evidence="3" key="1">
    <citation type="submission" date="2021-12" db="EMBL/GenBank/DDBJ databases">
        <authorList>
            <person name="Zaccaron A."/>
            <person name="Stergiopoulos I."/>
        </authorList>
    </citation>
    <scope>NUCLEOTIDE SEQUENCE</scope>
    <source>
        <strain evidence="3">Race5_Kim</strain>
    </source>
</reference>
<proteinExistence type="predicted"/>
<dbReference type="GeneID" id="71980635"/>
<evidence type="ECO:0000313" key="4">
    <source>
        <dbReference type="Proteomes" id="UP000756132"/>
    </source>
</evidence>
<feature type="compositionally biased region" description="Polar residues" evidence="1">
    <location>
        <begin position="404"/>
        <end position="416"/>
    </location>
</feature>
<feature type="compositionally biased region" description="Polar residues" evidence="1">
    <location>
        <begin position="337"/>
        <end position="348"/>
    </location>
</feature>
<reference evidence="3" key="2">
    <citation type="journal article" date="2022" name="Microb. Genom.">
        <title>A chromosome-scale genome assembly of the tomato pathogen Cladosporium fulvum reveals a compartmentalized genome architecture and the presence of a dispensable chromosome.</title>
        <authorList>
            <person name="Zaccaron A.Z."/>
            <person name="Chen L.H."/>
            <person name="Samaras A."/>
            <person name="Stergiopoulos I."/>
        </authorList>
    </citation>
    <scope>NUCLEOTIDE SEQUENCE</scope>
    <source>
        <strain evidence="3">Race5_Kim</strain>
    </source>
</reference>
<dbReference type="EMBL" id="CP090163">
    <property type="protein sequence ID" value="UJO13004.1"/>
    <property type="molecule type" value="Genomic_DNA"/>
</dbReference>
<evidence type="ECO:0000256" key="1">
    <source>
        <dbReference type="SAM" id="MobiDB-lite"/>
    </source>
</evidence>
<feature type="compositionally biased region" description="Basic and acidic residues" evidence="1">
    <location>
        <begin position="75"/>
        <end position="84"/>
    </location>
</feature>
<keyword evidence="4" id="KW-1185">Reference proteome</keyword>
<evidence type="ECO:0000256" key="2">
    <source>
        <dbReference type="SAM" id="Phobius"/>
    </source>
</evidence>
<dbReference type="OMA" id="ENEWTTV"/>
<dbReference type="AlphaFoldDB" id="A0A9Q8P4L9"/>
<dbReference type="KEGG" id="ffu:CLAFUR5_00757"/>
<feature type="compositionally biased region" description="Polar residues" evidence="1">
    <location>
        <begin position="308"/>
        <end position="327"/>
    </location>
</feature>
<feature type="transmembrane region" description="Helical" evidence="2">
    <location>
        <begin position="7"/>
        <end position="26"/>
    </location>
</feature>
<gene>
    <name evidence="3" type="ORF">CLAFUR5_00757</name>
</gene>
<feature type="region of interest" description="Disordered" evidence="1">
    <location>
        <begin position="125"/>
        <end position="426"/>
    </location>
</feature>
<sequence length="426" mass="45963">MEDPTQTLQNWLIFASIIGGVAWYYWPKGKTVPKPAQAAKEVKKDVKKAARKLEKPKTLDTGVKSTEQPQSYADAAKEDAAEHSNKKRKTAAQQGYAQAASNAVVERKDAEEDIDMSTRQFAANMQKARQGIQVKSTNNKETRVKTVKAKSPVQAPTISSGSSQQDADEEWSSASVQAQAGGVEDMLEPAAPGPSALRITASEKPTKDKVNKQSKKQEVETKKQRQNRKKTDDARLAREEADREQKANMEKQRRIARESRGEPAKNGVPISSAPVTNPWKEQNAAREAQISAVGNTGAPAQLLDTFETESNSSSHQEPSTAATSVTDATPEVATVVGSDTASDTTPRYSEQAVAGKDEYAKAITESEQDSGWNEVKVSKKSKKSNSNSNTKGDATPVAAPVANGKQTKGTANSRRTMFSALGDNEA</sequence>
<dbReference type="Proteomes" id="UP000756132">
    <property type="component" value="Chromosome 1"/>
</dbReference>
<feature type="compositionally biased region" description="Polar residues" evidence="1">
    <location>
        <begin position="91"/>
        <end position="101"/>
    </location>
</feature>
<keyword evidence="2" id="KW-0472">Membrane</keyword>
<keyword evidence="2" id="KW-1133">Transmembrane helix</keyword>
<feature type="compositionally biased region" description="Basic and acidic residues" evidence="1">
    <location>
        <begin position="40"/>
        <end position="58"/>
    </location>
</feature>
<feature type="compositionally biased region" description="Basic and acidic residues" evidence="1">
    <location>
        <begin position="204"/>
        <end position="263"/>
    </location>
</feature>
<feature type="region of interest" description="Disordered" evidence="1">
    <location>
        <begin position="36"/>
        <end position="111"/>
    </location>
</feature>
<accession>A0A9Q8P4L9</accession>
<dbReference type="RefSeq" id="XP_047757370.1">
    <property type="nucleotide sequence ID" value="XM_047899905.1"/>
</dbReference>
<organism evidence="3 4">
    <name type="scientific">Passalora fulva</name>
    <name type="common">Tomato leaf mold</name>
    <name type="synonym">Cladosporium fulvum</name>
    <dbReference type="NCBI Taxonomy" id="5499"/>
    <lineage>
        <taxon>Eukaryota</taxon>
        <taxon>Fungi</taxon>
        <taxon>Dikarya</taxon>
        <taxon>Ascomycota</taxon>
        <taxon>Pezizomycotina</taxon>
        <taxon>Dothideomycetes</taxon>
        <taxon>Dothideomycetidae</taxon>
        <taxon>Mycosphaerellales</taxon>
        <taxon>Mycosphaerellaceae</taxon>
        <taxon>Fulvia</taxon>
    </lineage>
</organism>
<keyword evidence="2" id="KW-0812">Transmembrane</keyword>
<protein>
    <submittedName>
        <fullName evidence="3">Uncharacterized protein</fullName>
    </submittedName>
</protein>
<evidence type="ECO:0000313" key="3">
    <source>
        <dbReference type="EMBL" id="UJO13004.1"/>
    </source>
</evidence>
<name>A0A9Q8P4L9_PASFU</name>